<dbReference type="EMBL" id="JACEIK010019460">
    <property type="protein sequence ID" value="MCE5166132.1"/>
    <property type="molecule type" value="Genomic_DNA"/>
</dbReference>
<gene>
    <name evidence="1" type="ORF">HAX54_014978</name>
</gene>
<reference evidence="1 2" key="1">
    <citation type="journal article" date="2021" name="BMC Genomics">
        <title>Datura genome reveals duplications of psychoactive alkaloid biosynthetic genes and high mutation rate following tissue culture.</title>
        <authorList>
            <person name="Rajewski A."/>
            <person name="Carter-House D."/>
            <person name="Stajich J."/>
            <person name="Litt A."/>
        </authorList>
    </citation>
    <scope>NUCLEOTIDE SEQUENCE [LARGE SCALE GENOMIC DNA]</scope>
    <source>
        <strain evidence="1">AR-01</strain>
    </source>
</reference>
<name>A0ABS8Y6H2_DATST</name>
<comment type="caution">
    <text evidence="1">The sequence shown here is derived from an EMBL/GenBank/DDBJ whole genome shotgun (WGS) entry which is preliminary data.</text>
</comment>
<keyword evidence="2" id="KW-1185">Reference proteome</keyword>
<proteinExistence type="predicted"/>
<accession>A0ABS8Y6H2</accession>
<feature type="non-terminal residue" evidence="1">
    <location>
        <position position="88"/>
    </location>
</feature>
<evidence type="ECO:0000313" key="1">
    <source>
        <dbReference type="EMBL" id="MCE5166132.1"/>
    </source>
</evidence>
<feature type="non-terminal residue" evidence="1">
    <location>
        <position position="1"/>
    </location>
</feature>
<protein>
    <submittedName>
        <fullName evidence="1">Uncharacterized protein</fullName>
    </submittedName>
</protein>
<sequence>LGAIRGSRSLVASQGLCLGHDSSLNESDQMNLFLSRSDMCTDLVPSGSKMNVFYPSERNINLNNNNDKSQIKRGSSKKISIDDLTLKA</sequence>
<evidence type="ECO:0000313" key="2">
    <source>
        <dbReference type="Proteomes" id="UP000823775"/>
    </source>
</evidence>
<organism evidence="1 2">
    <name type="scientific">Datura stramonium</name>
    <name type="common">Jimsonweed</name>
    <name type="synonym">Common thornapple</name>
    <dbReference type="NCBI Taxonomy" id="4076"/>
    <lineage>
        <taxon>Eukaryota</taxon>
        <taxon>Viridiplantae</taxon>
        <taxon>Streptophyta</taxon>
        <taxon>Embryophyta</taxon>
        <taxon>Tracheophyta</taxon>
        <taxon>Spermatophyta</taxon>
        <taxon>Magnoliopsida</taxon>
        <taxon>eudicotyledons</taxon>
        <taxon>Gunneridae</taxon>
        <taxon>Pentapetalae</taxon>
        <taxon>asterids</taxon>
        <taxon>lamiids</taxon>
        <taxon>Solanales</taxon>
        <taxon>Solanaceae</taxon>
        <taxon>Solanoideae</taxon>
        <taxon>Datureae</taxon>
        <taxon>Datura</taxon>
    </lineage>
</organism>
<dbReference type="Proteomes" id="UP000823775">
    <property type="component" value="Unassembled WGS sequence"/>
</dbReference>